<evidence type="ECO:0008006" key="3">
    <source>
        <dbReference type="Google" id="ProtNLM"/>
    </source>
</evidence>
<dbReference type="InterPro" id="IPR019707">
    <property type="entry name" value="DUF2582"/>
</dbReference>
<comment type="caution">
    <text evidence="1">The sequence shown here is derived from an EMBL/GenBank/DDBJ whole genome shotgun (WGS) entry which is preliminary data.</text>
</comment>
<dbReference type="PATRIC" id="fig|1632867.3.peg.4697"/>
<gene>
    <name evidence="1" type="ORF">VZ94_06390</name>
</gene>
<dbReference type="AlphaFoldDB" id="A0A0F3IKZ7"/>
<name>A0A0F3IKZ7_9GAMM</name>
<evidence type="ECO:0000313" key="1">
    <source>
        <dbReference type="EMBL" id="KJV07198.1"/>
    </source>
</evidence>
<dbReference type="EMBL" id="LAJX01000055">
    <property type="protein sequence ID" value="KJV07198.1"/>
    <property type="molecule type" value="Genomic_DNA"/>
</dbReference>
<dbReference type="InterPro" id="IPR036388">
    <property type="entry name" value="WH-like_DNA-bd_sf"/>
</dbReference>
<keyword evidence="2" id="KW-1185">Reference proteome</keyword>
<organism evidence="1 2">
    <name type="scientific">Methylocucumis oryzae</name>
    <dbReference type="NCBI Taxonomy" id="1632867"/>
    <lineage>
        <taxon>Bacteria</taxon>
        <taxon>Pseudomonadati</taxon>
        <taxon>Pseudomonadota</taxon>
        <taxon>Gammaproteobacteria</taxon>
        <taxon>Methylococcales</taxon>
        <taxon>Methylococcaceae</taxon>
        <taxon>Methylocucumis</taxon>
    </lineage>
</organism>
<dbReference type="Proteomes" id="UP000033684">
    <property type="component" value="Unassembled WGS sequence"/>
</dbReference>
<dbReference type="Gene3D" id="1.10.10.10">
    <property type="entry name" value="Winged helix-like DNA-binding domain superfamily/Winged helix DNA-binding domain"/>
    <property type="match status" value="1"/>
</dbReference>
<dbReference type="Pfam" id="PF10771">
    <property type="entry name" value="DUF2582"/>
    <property type="match status" value="1"/>
</dbReference>
<evidence type="ECO:0000313" key="2">
    <source>
        <dbReference type="Proteomes" id="UP000033684"/>
    </source>
</evidence>
<accession>A0A0F3IKZ7</accession>
<protein>
    <recommendedName>
        <fullName evidence="3">Winged helix-turn-helix domain-containing protein</fullName>
    </recommendedName>
</protein>
<proteinExistence type="predicted"/>
<reference evidence="2" key="1">
    <citation type="submission" date="2015-03" db="EMBL/GenBank/DDBJ databases">
        <title>Draft genome sequence of a novel methanotroph (Sn10-6) isolated from flooded ricefield rhizosphere in India.</title>
        <authorList>
            <person name="Pandit P.S."/>
            <person name="Pore S.D."/>
            <person name="Arora P."/>
            <person name="Kapse N.G."/>
            <person name="Dhakephalkar P.K."/>
            <person name="Rahalkar M.C."/>
        </authorList>
    </citation>
    <scope>NUCLEOTIDE SEQUENCE [LARGE SCALE GENOMIC DNA]</scope>
    <source>
        <strain evidence="2">Sn10-6</strain>
    </source>
</reference>
<reference evidence="1 2" key="2">
    <citation type="journal article" date="2016" name="Microb. Ecol.">
        <title>Genome Characteristics of a Novel Type I Methanotroph (Sn10-6) Isolated from a Flooded Indian Rice Field.</title>
        <authorList>
            <person name="Rahalkar M.C."/>
            <person name="Pandit P.S."/>
            <person name="Dhakephalkar P.K."/>
            <person name="Pore S."/>
            <person name="Arora P."/>
            <person name="Kapse N."/>
        </authorList>
    </citation>
    <scope>NUCLEOTIDE SEQUENCE [LARGE SCALE GENOMIC DNA]</scope>
    <source>
        <strain evidence="1 2">Sn10-6</strain>
    </source>
</reference>
<sequence length="65" mass="7341">MPERIGLTAGNIWRYLSANGSSSVAKLVRELEEEEKVIQRSIGWLAQEDKITLTVQDRVETIALK</sequence>